<dbReference type="Gene3D" id="3.40.30.10">
    <property type="entry name" value="Glutaredoxin"/>
    <property type="match status" value="1"/>
</dbReference>
<dbReference type="RefSeq" id="WP_210661742.1">
    <property type="nucleotide sequence ID" value="NZ_JAGKSP010000010.1"/>
</dbReference>
<dbReference type="InterPro" id="IPR013766">
    <property type="entry name" value="Thioredoxin_domain"/>
</dbReference>
<dbReference type="Pfam" id="PF00085">
    <property type="entry name" value="Thioredoxin"/>
    <property type="match status" value="1"/>
</dbReference>
<comment type="caution">
    <text evidence="2">The sequence shown here is derived from an EMBL/GenBank/DDBJ whole genome shotgun (WGS) entry which is preliminary data.</text>
</comment>
<feature type="domain" description="Thioredoxin" evidence="1">
    <location>
        <begin position="5"/>
        <end position="97"/>
    </location>
</feature>
<protein>
    <submittedName>
        <fullName evidence="2">Thioredoxin family protein</fullName>
    </submittedName>
</protein>
<keyword evidence="3" id="KW-1185">Reference proteome</keyword>
<evidence type="ECO:0000313" key="3">
    <source>
        <dbReference type="Proteomes" id="UP000673394"/>
    </source>
</evidence>
<dbReference type="EMBL" id="JAGKSP010000010">
    <property type="protein sequence ID" value="MBP3965378.1"/>
    <property type="molecule type" value="Genomic_DNA"/>
</dbReference>
<gene>
    <name evidence="2" type="ORF">I8J30_21945</name>
</gene>
<organism evidence="2 3">
    <name type="scientific">Paenibacillus lignilyticus</name>
    <dbReference type="NCBI Taxonomy" id="1172615"/>
    <lineage>
        <taxon>Bacteria</taxon>
        <taxon>Bacillati</taxon>
        <taxon>Bacillota</taxon>
        <taxon>Bacilli</taxon>
        <taxon>Bacillales</taxon>
        <taxon>Paenibacillaceae</taxon>
        <taxon>Paenibacillus</taxon>
    </lineage>
</organism>
<evidence type="ECO:0000259" key="1">
    <source>
        <dbReference type="Pfam" id="PF00085"/>
    </source>
</evidence>
<proteinExistence type="predicted"/>
<dbReference type="SUPFAM" id="SSF52833">
    <property type="entry name" value="Thioredoxin-like"/>
    <property type="match status" value="1"/>
</dbReference>
<sequence length="102" mass="11607">MAFQEITEQEWLGESKAEKEREAIYFFTPLCGTCKLGLRMLEIAAAAGSTTPIRTMNINFTPTLRDGWRITSVPCLVLLEGGEPVRFEYAMRSVDDLYRLLK</sequence>
<dbReference type="Proteomes" id="UP000673394">
    <property type="component" value="Unassembled WGS sequence"/>
</dbReference>
<dbReference type="CDD" id="cd02947">
    <property type="entry name" value="TRX_family"/>
    <property type="match status" value="1"/>
</dbReference>
<reference evidence="2 3" key="1">
    <citation type="submission" date="2021-04" db="EMBL/GenBank/DDBJ databases">
        <title>Paenibacillus sp. DLE-14 whole genome sequence.</title>
        <authorList>
            <person name="Ham Y.J."/>
        </authorList>
    </citation>
    <scope>NUCLEOTIDE SEQUENCE [LARGE SCALE GENOMIC DNA]</scope>
    <source>
        <strain evidence="2 3">DLE-14</strain>
    </source>
</reference>
<name>A0ABS5CHS4_9BACL</name>
<evidence type="ECO:0000313" key="2">
    <source>
        <dbReference type="EMBL" id="MBP3965378.1"/>
    </source>
</evidence>
<accession>A0ABS5CHS4</accession>
<dbReference type="InterPro" id="IPR036249">
    <property type="entry name" value="Thioredoxin-like_sf"/>
</dbReference>